<keyword evidence="5" id="KW-0449">Lipoprotein</keyword>
<dbReference type="InterPro" id="IPR004564">
    <property type="entry name" value="OM_lipoprot_carrier_LolA-like"/>
</dbReference>
<evidence type="ECO:0000256" key="2">
    <source>
        <dbReference type="ARBA" id="ARBA00022448"/>
    </source>
</evidence>
<organism evidence="5 6">
    <name type="scientific">Vibrio algivorus</name>
    <dbReference type="NCBI Taxonomy" id="1667024"/>
    <lineage>
        <taxon>Bacteria</taxon>
        <taxon>Pseudomonadati</taxon>
        <taxon>Pseudomonadota</taxon>
        <taxon>Gammaproteobacteria</taxon>
        <taxon>Vibrionales</taxon>
        <taxon>Vibrionaceae</taxon>
        <taxon>Vibrio</taxon>
    </lineage>
</organism>
<comment type="subunit">
    <text evidence="1">Monomer.</text>
</comment>
<gene>
    <name evidence="5" type="ORF">GCM10007931_21200</name>
</gene>
<keyword evidence="6" id="KW-1185">Reference proteome</keyword>
<proteinExistence type="predicted"/>
<evidence type="ECO:0000256" key="4">
    <source>
        <dbReference type="ARBA" id="ARBA00022927"/>
    </source>
</evidence>
<dbReference type="PANTHER" id="PTHR35869:SF1">
    <property type="entry name" value="OUTER-MEMBRANE LIPOPROTEIN CARRIER PROTEIN"/>
    <property type="match status" value="1"/>
</dbReference>
<dbReference type="InterPro" id="IPR029046">
    <property type="entry name" value="LolA/LolB/LppX"/>
</dbReference>
<comment type="caution">
    <text evidence="5">The sequence shown here is derived from an EMBL/GenBank/DDBJ whole genome shotgun (WGS) entry which is preliminary data.</text>
</comment>
<keyword evidence="2" id="KW-0813">Transport</keyword>
<dbReference type="Proteomes" id="UP001157156">
    <property type="component" value="Unassembled WGS sequence"/>
</dbReference>
<keyword evidence="4" id="KW-0653">Protein transport</keyword>
<dbReference type="SUPFAM" id="SSF89392">
    <property type="entry name" value="Prokaryotic lipoproteins and lipoprotein localization factors"/>
    <property type="match status" value="1"/>
</dbReference>
<dbReference type="EMBL" id="BSPV01000006">
    <property type="protein sequence ID" value="GLT15145.1"/>
    <property type="molecule type" value="Genomic_DNA"/>
</dbReference>
<name>A0ABQ6EPS8_9VIBR</name>
<dbReference type="Pfam" id="PF03548">
    <property type="entry name" value="LolA"/>
    <property type="match status" value="1"/>
</dbReference>
<evidence type="ECO:0000313" key="6">
    <source>
        <dbReference type="Proteomes" id="UP001157156"/>
    </source>
</evidence>
<protein>
    <submittedName>
        <fullName evidence="5">Outer-membrane lipoprotein carrier protein</fullName>
    </submittedName>
</protein>
<evidence type="ECO:0000313" key="5">
    <source>
        <dbReference type="EMBL" id="GLT15145.1"/>
    </source>
</evidence>
<sequence length="239" mass="27012">MNIMPKPFVLEAAALLSAFIRSNYFGYKLMWKALHGLVLCALLLFTQTSQAATSNNDKLAQLQQQLANHQVVRGDFTQTRHMQMFDAPLTSQGQFLLSSQYGLWWQQTTPFPTSLVLTKNTLSQQVGSEPAQVLNVSDNPMVFYFSHVFLSLFQGDTETLQQQFDLKLSSSPSSQWELSLTPKSAPLNKVFSQINIEANDYINRIELVEIRGDRTEINFINQTHLPSDLSTTEQAIFGQ</sequence>
<evidence type="ECO:0000256" key="1">
    <source>
        <dbReference type="ARBA" id="ARBA00011245"/>
    </source>
</evidence>
<dbReference type="CDD" id="cd16325">
    <property type="entry name" value="LolA"/>
    <property type="match status" value="1"/>
</dbReference>
<evidence type="ECO:0000256" key="3">
    <source>
        <dbReference type="ARBA" id="ARBA00022729"/>
    </source>
</evidence>
<reference evidence="6" key="1">
    <citation type="journal article" date="2019" name="Int. J. Syst. Evol. Microbiol.">
        <title>The Global Catalogue of Microorganisms (GCM) 10K type strain sequencing project: providing services to taxonomists for standard genome sequencing and annotation.</title>
        <authorList>
            <consortium name="The Broad Institute Genomics Platform"/>
            <consortium name="The Broad Institute Genome Sequencing Center for Infectious Disease"/>
            <person name="Wu L."/>
            <person name="Ma J."/>
        </authorList>
    </citation>
    <scope>NUCLEOTIDE SEQUENCE [LARGE SCALE GENOMIC DNA]</scope>
    <source>
        <strain evidence="6">NBRC 111146</strain>
    </source>
</reference>
<accession>A0ABQ6EPS8</accession>
<dbReference type="Gene3D" id="2.50.20.10">
    <property type="entry name" value="Lipoprotein localisation LolA/LolB/LppX"/>
    <property type="match status" value="1"/>
</dbReference>
<dbReference type="PANTHER" id="PTHR35869">
    <property type="entry name" value="OUTER-MEMBRANE LIPOPROTEIN CARRIER PROTEIN"/>
    <property type="match status" value="1"/>
</dbReference>
<keyword evidence="3" id="KW-0732">Signal</keyword>